<name>A0AAE9N2H9_9VIBR</name>
<proteinExistence type="predicted"/>
<feature type="transmembrane region" description="Helical" evidence="1">
    <location>
        <begin position="6"/>
        <end position="24"/>
    </location>
</feature>
<evidence type="ECO:0000313" key="3">
    <source>
        <dbReference type="Proteomes" id="UP001058687"/>
    </source>
</evidence>
<feature type="transmembrane region" description="Helical" evidence="1">
    <location>
        <begin position="125"/>
        <end position="143"/>
    </location>
</feature>
<protein>
    <submittedName>
        <fullName evidence="2">Uncharacterized protein</fullName>
    </submittedName>
</protein>
<organism evidence="2 3">
    <name type="scientific">Vibrio campbellii</name>
    <dbReference type="NCBI Taxonomy" id="680"/>
    <lineage>
        <taxon>Bacteria</taxon>
        <taxon>Pseudomonadati</taxon>
        <taxon>Pseudomonadota</taxon>
        <taxon>Gammaproteobacteria</taxon>
        <taxon>Vibrionales</taxon>
        <taxon>Vibrionaceae</taxon>
        <taxon>Vibrio</taxon>
    </lineage>
</organism>
<accession>A0AAE9N2H9</accession>
<dbReference type="AlphaFoldDB" id="A0AAE9N2H9"/>
<dbReference type="EMBL" id="CP050467">
    <property type="protein sequence ID" value="UTZ28024.1"/>
    <property type="molecule type" value="Genomic_DNA"/>
</dbReference>
<feature type="transmembrane region" description="Helical" evidence="1">
    <location>
        <begin position="88"/>
        <end position="105"/>
    </location>
</feature>
<keyword evidence="1" id="KW-0472">Membrane</keyword>
<evidence type="ECO:0000313" key="2">
    <source>
        <dbReference type="EMBL" id="UTZ28024.1"/>
    </source>
</evidence>
<evidence type="ECO:0000256" key="1">
    <source>
        <dbReference type="SAM" id="Phobius"/>
    </source>
</evidence>
<keyword evidence="1" id="KW-0812">Transmembrane</keyword>
<dbReference type="RefSeq" id="WP_255935942.1">
    <property type="nucleotide sequence ID" value="NZ_CP050467.1"/>
</dbReference>
<dbReference type="Proteomes" id="UP001058687">
    <property type="component" value="Chromosome 1"/>
</dbReference>
<reference evidence="2" key="1">
    <citation type="submission" date="2020-03" db="EMBL/GenBank/DDBJ databases">
        <title>Five strains of Vibrio campbellii isolated from Mariana Trench.</title>
        <authorList>
            <person name="Liang J."/>
            <person name="Zhang X.-H."/>
        </authorList>
    </citation>
    <scope>NUCLEOTIDE SEQUENCE</scope>
    <source>
        <strain evidence="2">LJC014</strain>
    </source>
</reference>
<gene>
    <name evidence="2" type="ORF">HB761_15595</name>
</gene>
<sequence length="234" mass="26104">MGVTILLFPLLFLQVFGVMPLEALRNRKTNSNSNKEAVQIRGHGNVINITEPASDKLNSSGELSTKGYLLQLVTEADILSRKIYNRSGVYLLFGVLIAFSGIVYFSISPASIPEGANLTQSFMTLAPRFGILFFIEFIAFFFLKQYRSAMDEFRHYDSLKRNRESQLAIFLMATDNFTEQNFVTVANEMSFFNKQGVLAQGETTELLEASKLNNSDIEALKALAQDAIKVASAK</sequence>
<keyword evidence="1" id="KW-1133">Transmembrane helix</keyword>